<dbReference type="Proteomes" id="UP000237105">
    <property type="component" value="Unassembled WGS sequence"/>
</dbReference>
<comment type="caution">
    <text evidence="1">The sequence shown here is derived from an EMBL/GenBank/DDBJ whole genome shotgun (WGS) entry which is preliminary data.</text>
</comment>
<proteinExistence type="predicted"/>
<keyword evidence="2" id="KW-1185">Reference proteome</keyword>
<dbReference type="EMBL" id="JXTB01000016">
    <property type="protein sequence ID" value="PON76894.1"/>
    <property type="molecule type" value="Genomic_DNA"/>
</dbReference>
<dbReference type="AlphaFoldDB" id="A0A2P5DUC5"/>
<evidence type="ECO:0000313" key="1">
    <source>
        <dbReference type="EMBL" id="PON76894.1"/>
    </source>
</evidence>
<dbReference type="OrthoDB" id="10293796at2759"/>
<accession>A0A2P5DUC5</accession>
<organism evidence="1 2">
    <name type="scientific">Parasponia andersonii</name>
    <name type="common">Sponia andersonii</name>
    <dbReference type="NCBI Taxonomy" id="3476"/>
    <lineage>
        <taxon>Eukaryota</taxon>
        <taxon>Viridiplantae</taxon>
        <taxon>Streptophyta</taxon>
        <taxon>Embryophyta</taxon>
        <taxon>Tracheophyta</taxon>
        <taxon>Spermatophyta</taxon>
        <taxon>Magnoliopsida</taxon>
        <taxon>eudicotyledons</taxon>
        <taxon>Gunneridae</taxon>
        <taxon>Pentapetalae</taxon>
        <taxon>rosids</taxon>
        <taxon>fabids</taxon>
        <taxon>Rosales</taxon>
        <taxon>Cannabaceae</taxon>
        <taxon>Parasponia</taxon>
    </lineage>
</organism>
<reference evidence="2" key="1">
    <citation type="submission" date="2016-06" db="EMBL/GenBank/DDBJ databases">
        <title>Parallel loss of symbiosis genes in relatives of nitrogen-fixing non-legume Parasponia.</title>
        <authorList>
            <person name="Van Velzen R."/>
            <person name="Holmer R."/>
            <person name="Bu F."/>
            <person name="Rutten L."/>
            <person name="Van Zeijl A."/>
            <person name="Liu W."/>
            <person name="Santuari L."/>
            <person name="Cao Q."/>
            <person name="Sharma T."/>
            <person name="Shen D."/>
            <person name="Roswanjaya Y."/>
            <person name="Wardhani T."/>
            <person name="Kalhor M.S."/>
            <person name="Jansen J."/>
            <person name="Van den Hoogen J."/>
            <person name="Gungor B."/>
            <person name="Hartog M."/>
            <person name="Hontelez J."/>
            <person name="Verver J."/>
            <person name="Yang W.-C."/>
            <person name="Schijlen E."/>
            <person name="Repin R."/>
            <person name="Schilthuizen M."/>
            <person name="Schranz E."/>
            <person name="Heidstra R."/>
            <person name="Miyata K."/>
            <person name="Fedorova E."/>
            <person name="Kohlen W."/>
            <person name="Bisseling T."/>
            <person name="Smit S."/>
            <person name="Geurts R."/>
        </authorList>
    </citation>
    <scope>NUCLEOTIDE SEQUENCE [LARGE SCALE GENOMIC DNA]</scope>
    <source>
        <strain evidence="2">cv. WU1-14</strain>
    </source>
</reference>
<gene>
    <name evidence="1" type="ORF">PanWU01x14_032140</name>
</gene>
<name>A0A2P5DUC5_PARAD</name>
<sequence>MAWGKSRGPVVNKRPQPAWVIHISELTYVDEGDYSADKIRYPVSFTLPNVVLRLHVLISFFIQPSNGDLTSVKDNKYDNVM</sequence>
<protein>
    <submittedName>
        <fullName evidence="1">Uncharacterized protein</fullName>
    </submittedName>
</protein>
<evidence type="ECO:0000313" key="2">
    <source>
        <dbReference type="Proteomes" id="UP000237105"/>
    </source>
</evidence>